<name>A0AAN9MW29_CANGL</name>
<dbReference type="AlphaFoldDB" id="A0AAN9MW29"/>
<keyword evidence="3" id="KW-1185">Reference proteome</keyword>
<gene>
    <name evidence="2" type="ORF">VNO77_04121</name>
</gene>
<keyword evidence="1" id="KW-1133">Transmembrane helix</keyword>
<keyword evidence="1" id="KW-0812">Transmembrane</keyword>
<accession>A0AAN9MW29</accession>
<proteinExistence type="predicted"/>
<dbReference type="Proteomes" id="UP001367508">
    <property type="component" value="Unassembled WGS sequence"/>
</dbReference>
<keyword evidence="1" id="KW-0472">Membrane</keyword>
<feature type="transmembrane region" description="Helical" evidence="1">
    <location>
        <begin position="12"/>
        <end position="33"/>
    </location>
</feature>
<organism evidence="2 3">
    <name type="scientific">Canavalia gladiata</name>
    <name type="common">Sword bean</name>
    <name type="synonym">Dolichos gladiatus</name>
    <dbReference type="NCBI Taxonomy" id="3824"/>
    <lineage>
        <taxon>Eukaryota</taxon>
        <taxon>Viridiplantae</taxon>
        <taxon>Streptophyta</taxon>
        <taxon>Embryophyta</taxon>
        <taxon>Tracheophyta</taxon>
        <taxon>Spermatophyta</taxon>
        <taxon>Magnoliopsida</taxon>
        <taxon>eudicotyledons</taxon>
        <taxon>Gunneridae</taxon>
        <taxon>Pentapetalae</taxon>
        <taxon>rosids</taxon>
        <taxon>fabids</taxon>
        <taxon>Fabales</taxon>
        <taxon>Fabaceae</taxon>
        <taxon>Papilionoideae</taxon>
        <taxon>50 kb inversion clade</taxon>
        <taxon>NPAAA clade</taxon>
        <taxon>indigoferoid/millettioid clade</taxon>
        <taxon>Phaseoleae</taxon>
        <taxon>Canavalia</taxon>
    </lineage>
</organism>
<evidence type="ECO:0000256" key="1">
    <source>
        <dbReference type="SAM" id="Phobius"/>
    </source>
</evidence>
<dbReference type="EMBL" id="JAYMYQ010000001">
    <property type="protein sequence ID" value="KAK7362024.1"/>
    <property type="molecule type" value="Genomic_DNA"/>
</dbReference>
<evidence type="ECO:0000313" key="3">
    <source>
        <dbReference type="Proteomes" id="UP001367508"/>
    </source>
</evidence>
<reference evidence="2 3" key="1">
    <citation type="submission" date="2024-01" db="EMBL/GenBank/DDBJ databases">
        <title>The genomes of 5 underutilized Papilionoideae crops provide insights into root nodulation and disease resistanc.</title>
        <authorList>
            <person name="Jiang F."/>
        </authorList>
    </citation>
    <scope>NUCLEOTIDE SEQUENCE [LARGE SCALE GENOMIC DNA]</scope>
    <source>
        <strain evidence="2">LVBAO_FW01</strain>
        <tissue evidence="2">Leaves</tissue>
    </source>
</reference>
<comment type="caution">
    <text evidence="2">The sequence shown here is derived from an EMBL/GenBank/DDBJ whole genome shotgun (WGS) entry which is preliminary data.</text>
</comment>
<sequence length="92" mass="10168">MQEACPPLCQAFTCLGLMLTYIYGLMVAGYSALVVRLGTYVEPCLASCIYSGYYRFDPEGFDEDCVKLGGQESICIVLYPHIQAKDHNSQAL</sequence>
<protein>
    <submittedName>
        <fullName evidence="2">Uncharacterized protein</fullName>
    </submittedName>
</protein>
<evidence type="ECO:0000313" key="2">
    <source>
        <dbReference type="EMBL" id="KAK7362024.1"/>
    </source>
</evidence>